<gene>
    <name evidence="1" type="ORF">AB3N04_07000</name>
</gene>
<sequence>MKVFINEKSVGTIQVSLFEQRLLFYEQLWDNKLAKTRDVDENGEKQSKVRGGKEIIFLASFFWKLL</sequence>
<dbReference type="RefSeq" id="WP_368505387.1">
    <property type="nucleotide sequence ID" value="NZ_CP162551.1"/>
</dbReference>
<evidence type="ECO:0000313" key="1">
    <source>
        <dbReference type="EMBL" id="XDI38062.1"/>
    </source>
</evidence>
<organism evidence="1">
    <name type="scientific">Alkalihalophilus sp. As8PL</name>
    <dbReference type="NCBI Taxonomy" id="3237103"/>
    <lineage>
        <taxon>Bacteria</taxon>
        <taxon>Bacillati</taxon>
        <taxon>Bacillota</taxon>
        <taxon>Bacilli</taxon>
        <taxon>Bacillales</taxon>
        <taxon>Bacillaceae</taxon>
        <taxon>Alkalihalophilus</taxon>
    </lineage>
</organism>
<dbReference type="EMBL" id="CP162551">
    <property type="protein sequence ID" value="XDI38062.1"/>
    <property type="molecule type" value="Genomic_DNA"/>
</dbReference>
<dbReference type="AlphaFoldDB" id="A0AB39BVX9"/>
<proteinExistence type="predicted"/>
<reference evidence="1" key="1">
    <citation type="submission" date="2024-07" db="EMBL/GenBank/DDBJ databases">
        <title>Identification and characteristics of an arsenic-resistant bacterial isolate, which belongs to a novel species.</title>
        <authorList>
            <person name="Juszczyk A."/>
            <person name="Kowalczyk A."/>
            <person name="Was K."/>
            <person name="Kosowicz W."/>
            <person name="Budzyn A."/>
            <person name="Latowski D."/>
        </authorList>
    </citation>
    <scope>NUCLEOTIDE SEQUENCE</scope>
    <source>
        <strain evidence="1">As8PL</strain>
    </source>
</reference>
<accession>A0AB39BVX9</accession>
<name>A0AB39BVX9_9BACI</name>
<protein>
    <submittedName>
        <fullName evidence="1">Uncharacterized protein</fullName>
    </submittedName>
</protein>